<keyword evidence="3" id="KW-1185">Reference proteome</keyword>
<name>A0ABS4RH63_9BACI</name>
<dbReference type="GO" id="GO:0003899">
    <property type="term" value="F:DNA-directed RNA polymerase activity"/>
    <property type="evidence" value="ECO:0007669"/>
    <property type="project" value="UniProtKB-EC"/>
</dbReference>
<dbReference type="EMBL" id="JAGIKZ010000017">
    <property type="protein sequence ID" value="MBP2242223.1"/>
    <property type="molecule type" value="Genomic_DNA"/>
</dbReference>
<keyword evidence="2" id="KW-0804">Transcription</keyword>
<dbReference type="Pfam" id="PF04542">
    <property type="entry name" value="Sigma70_r2"/>
    <property type="match status" value="1"/>
</dbReference>
<gene>
    <name evidence="2" type="ORF">J2Z40_002797</name>
</gene>
<dbReference type="Proteomes" id="UP001519293">
    <property type="component" value="Unassembled WGS sequence"/>
</dbReference>
<dbReference type="InterPro" id="IPR013325">
    <property type="entry name" value="RNA_pol_sigma_r2"/>
</dbReference>
<organism evidence="2 3">
    <name type="scientific">Cytobacillus eiseniae</name>
    <dbReference type="NCBI Taxonomy" id="762947"/>
    <lineage>
        <taxon>Bacteria</taxon>
        <taxon>Bacillati</taxon>
        <taxon>Bacillota</taxon>
        <taxon>Bacilli</taxon>
        <taxon>Bacillales</taxon>
        <taxon>Bacillaceae</taxon>
        <taxon>Cytobacillus</taxon>
    </lineage>
</organism>
<evidence type="ECO:0000259" key="1">
    <source>
        <dbReference type="Pfam" id="PF04542"/>
    </source>
</evidence>
<dbReference type="GO" id="GO:0000428">
    <property type="term" value="C:DNA-directed RNA polymerase complex"/>
    <property type="evidence" value="ECO:0007669"/>
    <property type="project" value="UniProtKB-KW"/>
</dbReference>
<dbReference type="EC" id="2.7.7.6" evidence="2"/>
<keyword evidence="2" id="KW-0548">Nucleotidyltransferase</keyword>
<sequence>MESFEQITNQYQPMIYKIISSLHIYMNKDEFYQIALIALWEAYERFDPEKGNFTGYAYSYIKGRLLTEMNHANKHFDHTCPANEEILHYVEDESCICPLEEDTLLAYCQAAALTENQTKWVLYTYLKGFNVKEIASIEKVSLSAVKSWRTGATDRLKKSIIGNQLI</sequence>
<dbReference type="InterPro" id="IPR014284">
    <property type="entry name" value="RNA_pol_sigma-70_dom"/>
</dbReference>
<dbReference type="Gene3D" id="1.10.1740.10">
    <property type="match status" value="1"/>
</dbReference>
<keyword evidence="2" id="KW-0808">Transferase</keyword>
<dbReference type="InterPro" id="IPR007627">
    <property type="entry name" value="RNA_pol_sigma70_r2"/>
</dbReference>
<dbReference type="InterPro" id="IPR013324">
    <property type="entry name" value="RNA_pol_sigma_r3/r4-like"/>
</dbReference>
<dbReference type="NCBIfam" id="TIGR02937">
    <property type="entry name" value="sigma70-ECF"/>
    <property type="match status" value="1"/>
</dbReference>
<dbReference type="InterPro" id="IPR036388">
    <property type="entry name" value="WH-like_DNA-bd_sf"/>
</dbReference>
<dbReference type="SUPFAM" id="SSF88659">
    <property type="entry name" value="Sigma3 and sigma4 domains of RNA polymerase sigma factors"/>
    <property type="match status" value="1"/>
</dbReference>
<keyword evidence="2" id="KW-0240">DNA-directed RNA polymerase</keyword>
<evidence type="ECO:0000313" key="2">
    <source>
        <dbReference type="EMBL" id="MBP2242223.1"/>
    </source>
</evidence>
<protein>
    <submittedName>
        <fullName evidence="2">DNA-directed RNA polymerase</fullName>
        <ecNumber evidence="2">2.7.7.6</ecNumber>
    </submittedName>
</protein>
<feature type="domain" description="RNA polymerase sigma-70 region 2" evidence="1">
    <location>
        <begin position="9"/>
        <end position="69"/>
    </location>
</feature>
<dbReference type="Gene3D" id="1.10.10.10">
    <property type="entry name" value="Winged helix-like DNA-binding domain superfamily/Winged helix DNA-binding domain"/>
    <property type="match status" value="1"/>
</dbReference>
<evidence type="ECO:0000313" key="3">
    <source>
        <dbReference type="Proteomes" id="UP001519293"/>
    </source>
</evidence>
<comment type="caution">
    <text evidence="2">The sequence shown here is derived from an EMBL/GenBank/DDBJ whole genome shotgun (WGS) entry which is preliminary data.</text>
</comment>
<dbReference type="SUPFAM" id="SSF88946">
    <property type="entry name" value="Sigma2 domain of RNA polymerase sigma factors"/>
    <property type="match status" value="1"/>
</dbReference>
<dbReference type="RefSeq" id="WP_066398041.1">
    <property type="nucleotide sequence ID" value="NZ_JAGIKZ010000017.1"/>
</dbReference>
<proteinExistence type="predicted"/>
<accession>A0ABS4RH63</accession>
<reference evidence="2 3" key="1">
    <citation type="submission" date="2021-03" db="EMBL/GenBank/DDBJ databases">
        <title>Genomic Encyclopedia of Type Strains, Phase IV (KMG-IV): sequencing the most valuable type-strain genomes for metagenomic binning, comparative biology and taxonomic classification.</title>
        <authorList>
            <person name="Goeker M."/>
        </authorList>
    </citation>
    <scope>NUCLEOTIDE SEQUENCE [LARGE SCALE GENOMIC DNA]</scope>
    <source>
        <strain evidence="2 3">DSM 26675</strain>
    </source>
</reference>